<reference evidence="1" key="1">
    <citation type="journal article" date="2014" name="Int. J. Syst. Evol. Microbiol.">
        <title>Complete genome sequence of Corynebacterium casei LMG S-19264T (=DSM 44701T), isolated from a smear-ripened cheese.</title>
        <authorList>
            <consortium name="US DOE Joint Genome Institute (JGI-PGF)"/>
            <person name="Walter F."/>
            <person name="Albersmeier A."/>
            <person name="Kalinowski J."/>
            <person name="Ruckert C."/>
        </authorList>
    </citation>
    <scope>NUCLEOTIDE SEQUENCE</scope>
    <source>
        <strain evidence="1">VKM Ac-2007</strain>
    </source>
</reference>
<gene>
    <name evidence="1" type="ORF">GCM10017600_28380</name>
</gene>
<protein>
    <submittedName>
        <fullName evidence="1">Uncharacterized protein</fullName>
    </submittedName>
</protein>
<evidence type="ECO:0000313" key="2">
    <source>
        <dbReference type="Proteomes" id="UP001143474"/>
    </source>
</evidence>
<dbReference type="AlphaFoldDB" id="A0A9W6MCV7"/>
<evidence type="ECO:0000313" key="1">
    <source>
        <dbReference type="EMBL" id="GLK09432.1"/>
    </source>
</evidence>
<name>A0A9W6MCV7_9ACTN</name>
<keyword evidence="2" id="KW-1185">Reference proteome</keyword>
<proteinExistence type="predicted"/>
<sequence>MIDFVQRLGDRMLARLVPAAEARALALDCWCYSCGAASRPGKMCRPPGGPNMDHGCGLC</sequence>
<dbReference type="RefSeq" id="WP_271217892.1">
    <property type="nucleotide sequence ID" value="NZ_BAAAVD010000045.1"/>
</dbReference>
<reference evidence="1" key="2">
    <citation type="submission" date="2023-01" db="EMBL/GenBank/DDBJ databases">
        <authorList>
            <person name="Sun Q."/>
            <person name="Evtushenko L."/>
        </authorList>
    </citation>
    <scope>NUCLEOTIDE SEQUENCE</scope>
    <source>
        <strain evidence="1">VKM Ac-2007</strain>
    </source>
</reference>
<organism evidence="1 2">
    <name type="scientific">Streptosporangium carneum</name>
    <dbReference type="NCBI Taxonomy" id="47481"/>
    <lineage>
        <taxon>Bacteria</taxon>
        <taxon>Bacillati</taxon>
        <taxon>Actinomycetota</taxon>
        <taxon>Actinomycetes</taxon>
        <taxon>Streptosporangiales</taxon>
        <taxon>Streptosporangiaceae</taxon>
        <taxon>Streptosporangium</taxon>
    </lineage>
</organism>
<accession>A0A9W6MCV7</accession>
<comment type="caution">
    <text evidence="1">The sequence shown here is derived from an EMBL/GenBank/DDBJ whole genome shotgun (WGS) entry which is preliminary data.</text>
</comment>
<dbReference type="Proteomes" id="UP001143474">
    <property type="component" value="Unassembled WGS sequence"/>
</dbReference>
<dbReference type="EMBL" id="BSEV01000005">
    <property type="protein sequence ID" value="GLK09432.1"/>
    <property type="molecule type" value="Genomic_DNA"/>
</dbReference>